<comment type="similarity">
    <text evidence="4">Belongs to the phosphohexose mutase family.</text>
</comment>
<dbReference type="GO" id="GO:0004614">
    <property type="term" value="F:phosphoglucomutase activity"/>
    <property type="evidence" value="ECO:0007669"/>
    <property type="project" value="UniProtKB-EC"/>
</dbReference>
<dbReference type="SUPFAM" id="SSF55957">
    <property type="entry name" value="Phosphoglucomutase, C-terminal domain"/>
    <property type="match status" value="1"/>
</dbReference>
<dbReference type="PANTHER" id="PTHR43771">
    <property type="entry name" value="PHOSPHOMANNOMUTASE"/>
    <property type="match status" value="1"/>
</dbReference>
<evidence type="ECO:0000256" key="4">
    <source>
        <dbReference type="ARBA" id="ARBA00010231"/>
    </source>
</evidence>
<dbReference type="InterPro" id="IPR016055">
    <property type="entry name" value="A-D-PHexomutase_a/b/a-I/II/III"/>
</dbReference>
<dbReference type="Gene3D" id="3.30.310.50">
    <property type="entry name" value="Alpha-D-phosphohexomutase, C-terminal domain"/>
    <property type="match status" value="1"/>
</dbReference>
<dbReference type="CDD" id="cd03089">
    <property type="entry name" value="PMM_PGM"/>
    <property type="match status" value="1"/>
</dbReference>
<evidence type="ECO:0000259" key="13">
    <source>
        <dbReference type="Pfam" id="PF02878"/>
    </source>
</evidence>
<evidence type="ECO:0000313" key="17">
    <source>
        <dbReference type="Proteomes" id="UP001253595"/>
    </source>
</evidence>
<dbReference type="PANTHER" id="PTHR43771:SF2">
    <property type="entry name" value="PHOSPHOMANNOMUTASE_PHOSPHOGLUCOMUTASE"/>
    <property type="match status" value="1"/>
</dbReference>
<dbReference type="PROSITE" id="PS00710">
    <property type="entry name" value="PGM_PMM"/>
    <property type="match status" value="1"/>
</dbReference>
<evidence type="ECO:0000256" key="6">
    <source>
        <dbReference type="ARBA" id="ARBA00022553"/>
    </source>
</evidence>
<keyword evidence="6" id="KW-0597">Phosphoprotein</keyword>
<dbReference type="InterPro" id="IPR005844">
    <property type="entry name" value="A-D-PHexomutase_a/b/a-I"/>
</dbReference>
<feature type="domain" description="Alpha-D-phosphohexomutase alpha/beta/alpha" evidence="15">
    <location>
        <begin position="635"/>
        <end position="745"/>
    </location>
</feature>
<evidence type="ECO:0000259" key="14">
    <source>
        <dbReference type="Pfam" id="PF02879"/>
    </source>
</evidence>
<evidence type="ECO:0000256" key="7">
    <source>
        <dbReference type="ARBA" id="ARBA00022723"/>
    </source>
</evidence>
<feature type="domain" description="Alpha-D-phosphohexomutase C-terminal" evidence="12">
    <location>
        <begin position="750"/>
        <end position="822"/>
    </location>
</feature>
<keyword evidence="7" id="KW-0479">Metal-binding</keyword>
<keyword evidence="11" id="KW-0472">Membrane</keyword>
<dbReference type="Gene3D" id="3.40.120.10">
    <property type="entry name" value="Alpha-D-Glucose-1,6-Bisphosphate, subunit A, domain 3"/>
    <property type="match status" value="3"/>
</dbReference>
<keyword evidence="11" id="KW-1133">Transmembrane helix</keyword>
<keyword evidence="8" id="KW-0460">Magnesium</keyword>
<dbReference type="InterPro" id="IPR016066">
    <property type="entry name" value="A-D-PHexomutase_CS"/>
</dbReference>
<dbReference type="InterPro" id="IPR005846">
    <property type="entry name" value="A-D-PHexomutase_a/b/a-III"/>
</dbReference>
<feature type="transmembrane region" description="Helical" evidence="11">
    <location>
        <begin position="38"/>
        <end position="58"/>
    </location>
</feature>
<dbReference type="GO" id="GO:0004615">
    <property type="term" value="F:phosphomannomutase activity"/>
    <property type="evidence" value="ECO:0007669"/>
    <property type="project" value="UniProtKB-EC"/>
</dbReference>
<comment type="caution">
    <text evidence="16">The sequence shown here is derived from an EMBL/GenBank/DDBJ whole genome shotgun (WGS) entry which is preliminary data.</text>
</comment>
<dbReference type="SUPFAM" id="SSF53738">
    <property type="entry name" value="Phosphoglucomutase, first 3 domains"/>
    <property type="match status" value="3"/>
</dbReference>
<dbReference type="Pfam" id="PF02880">
    <property type="entry name" value="PGM_PMM_III"/>
    <property type="match status" value="1"/>
</dbReference>
<feature type="domain" description="Alpha-D-phosphohexomutase alpha/beta/alpha" evidence="13">
    <location>
        <begin position="386"/>
        <end position="505"/>
    </location>
</feature>
<feature type="transmembrane region" description="Helical" evidence="11">
    <location>
        <begin position="281"/>
        <end position="301"/>
    </location>
</feature>
<keyword evidence="17" id="KW-1185">Reference proteome</keyword>
<evidence type="ECO:0000256" key="5">
    <source>
        <dbReference type="ARBA" id="ARBA00012730"/>
    </source>
</evidence>
<evidence type="ECO:0000313" key="16">
    <source>
        <dbReference type="EMBL" id="MDR7088768.1"/>
    </source>
</evidence>
<dbReference type="InterPro" id="IPR005843">
    <property type="entry name" value="A-D-PHexomutase_C"/>
</dbReference>
<comment type="cofactor">
    <cofactor evidence="2">
        <name>Mg(2+)</name>
        <dbReference type="ChEBI" id="CHEBI:18420"/>
    </cofactor>
</comment>
<evidence type="ECO:0000256" key="1">
    <source>
        <dbReference type="ARBA" id="ARBA00000586"/>
    </source>
</evidence>
<proteinExistence type="inferred from homology"/>
<dbReference type="InterPro" id="IPR005845">
    <property type="entry name" value="A-D-PHexomutase_a/b/a-II"/>
</dbReference>
<keyword evidence="9 16" id="KW-0413">Isomerase</keyword>
<evidence type="ECO:0000256" key="3">
    <source>
        <dbReference type="ARBA" id="ARBA00004699"/>
    </source>
</evidence>
<dbReference type="Pfam" id="PF00408">
    <property type="entry name" value="PGM_PMM_IV"/>
    <property type="match status" value="1"/>
</dbReference>
<evidence type="ECO:0000256" key="2">
    <source>
        <dbReference type="ARBA" id="ARBA00001946"/>
    </source>
</evidence>
<dbReference type="Pfam" id="PF02878">
    <property type="entry name" value="PGM_PMM_I"/>
    <property type="match status" value="1"/>
</dbReference>
<evidence type="ECO:0000256" key="9">
    <source>
        <dbReference type="ARBA" id="ARBA00023235"/>
    </source>
</evidence>
<comment type="pathway">
    <text evidence="3">Nucleotide-sugar biosynthesis; GDP-alpha-D-mannose biosynthesis; alpha-D-mannose 1-phosphate from D-fructose 6-phosphate: step 2/2.</text>
</comment>
<comment type="catalytic activity">
    <reaction evidence="1">
        <text>alpha-D-mannose 1-phosphate = D-mannose 6-phosphate</text>
        <dbReference type="Rhea" id="RHEA:11140"/>
        <dbReference type="ChEBI" id="CHEBI:58409"/>
        <dbReference type="ChEBI" id="CHEBI:58735"/>
        <dbReference type="EC" id="5.4.2.8"/>
    </reaction>
</comment>
<organism evidence="16 17">
    <name type="scientific">Cellvibrio fibrivorans</name>
    <dbReference type="NCBI Taxonomy" id="126350"/>
    <lineage>
        <taxon>Bacteria</taxon>
        <taxon>Pseudomonadati</taxon>
        <taxon>Pseudomonadota</taxon>
        <taxon>Gammaproteobacteria</taxon>
        <taxon>Cellvibrionales</taxon>
        <taxon>Cellvibrionaceae</taxon>
        <taxon>Cellvibrio</taxon>
    </lineage>
</organism>
<dbReference type="InterPro" id="IPR005841">
    <property type="entry name" value="Alpha-D-phosphohexomutase_SF"/>
</dbReference>
<evidence type="ECO:0000256" key="10">
    <source>
        <dbReference type="SAM" id="MobiDB-lite"/>
    </source>
</evidence>
<keyword evidence="11" id="KW-0812">Transmembrane</keyword>
<protein>
    <recommendedName>
        <fullName evidence="5">phosphomannomutase</fullName>
        <ecNumber evidence="5">5.4.2.8</ecNumber>
    </recommendedName>
</protein>
<feature type="region of interest" description="Disordered" evidence="10">
    <location>
        <begin position="1"/>
        <end position="22"/>
    </location>
</feature>
<evidence type="ECO:0000256" key="8">
    <source>
        <dbReference type="ARBA" id="ARBA00022842"/>
    </source>
</evidence>
<evidence type="ECO:0000259" key="15">
    <source>
        <dbReference type="Pfam" id="PF02880"/>
    </source>
</evidence>
<dbReference type="Proteomes" id="UP001253595">
    <property type="component" value="Unassembled WGS sequence"/>
</dbReference>
<dbReference type="EC" id="5.4.2.8" evidence="5"/>
<dbReference type="InterPro" id="IPR036900">
    <property type="entry name" value="A-D-PHexomutase_C_sf"/>
</dbReference>
<name>A0ABU1UUF8_9GAMM</name>
<dbReference type="Pfam" id="PF02879">
    <property type="entry name" value="PGM_PMM_II"/>
    <property type="match status" value="1"/>
</dbReference>
<gene>
    <name evidence="16" type="ORF">J2X05_000771</name>
</gene>
<sequence length="842" mass="92749">MNPKDSSKPKTETGAHLSRSEQRALDAAKRKAAVQQKILLILLGIALIINAVVGYVLYQKLVIEQTQENLRSLTQEKVDERSKTLSHYFQQQTQLIDKLAAEPELIASLDATNPDNTAEKRDLLEKKWLRETPSALKVRLIPLGSAQLDREAEFPIRYAELDLIQRAEKRQPALPELVAINERWMTNWIRPLAAEDKSAPLGTLMVTIDAAELINLFTPADQHLGEFVLVQQFTGSPPQIVKKLGTGTAGNSLQGNVEGSHLAVKFTPSDQLLSLAEELPALWLSIVSVIVAGSLALVWFLSKILVRMELGEKNAATPSIAEVVKTSKESVNADDAMTNPLFQKQDILDIAVIDEDENILGLQQASGKKSSASARNKISEEDVPAEIFRSYDIRGLVGSQVTPELAQLIGQAVGSEAIDQGEQAIVVARDGRTHSEALTQALIRGILRSGCNVINIGVVPTPLMYFSTFHFDDTSSGVMVTASHNPKEYNGFKVVINNRALADDAVIDLRSRIIGQRFHQGLGEEIPRTIIPDYIDRIFSDVALAGNVSIVVDAGNAVTGIVAPQLFEELGCDVIPLFCDLDGEFPNHDPDPTIEKNLQALIAKVQETNADIGVAFDGDGDRLVVVTPKGDIIWPDRLLMLFAKDVLSRNPGADVLFDVKCSRQLNQVISSYGGRPIMWKTGHSPMKAKMEETQALIGGEYSGHIFIKDRWYGFDDGIYAMARLLEIITLRDQKIDAIFAAFPQLYSTPEIKIAIPELDKFGLIKKLSEIGDFANGTITTIDGLRVDYTKGWGLVRASNTSPALTLRFEAESHESLEKIQQIFKRELLKVDNRLTFNLNSQD</sequence>
<evidence type="ECO:0000256" key="11">
    <source>
        <dbReference type="SAM" id="Phobius"/>
    </source>
</evidence>
<evidence type="ECO:0000259" key="12">
    <source>
        <dbReference type="Pfam" id="PF00408"/>
    </source>
</evidence>
<feature type="domain" description="Alpha-D-phosphohexomutase alpha/beta/alpha" evidence="14">
    <location>
        <begin position="533"/>
        <end position="630"/>
    </location>
</feature>
<reference evidence="16 17" key="1">
    <citation type="submission" date="2023-07" db="EMBL/GenBank/DDBJ databases">
        <title>Sorghum-associated microbial communities from plants grown in Nebraska, USA.</title>
        <authorList>
            <person name="Schachtman D."/>
        </authorList>
    </citation>
    <scope>NUCLEOTIDE SEQUENCE [LARGE SCALE GENOMIC DNA]</scope>
    <source>
        <strain evidence="16 17">BE190</strain>
    </source>
</reference>
<dbReference type="PRINTS" id="PR00509">
    <property type="entry name" value="PGMPMM"/>
</dbReference>
<dbReference type="RefSeq" id="WP_310068827.1">
    <property type="nucleotide sequence ID" value="NZ_JAVDVX010000001.1"/>
</dbReference>
<accession>A0ABU1UUF8</accession>
<dbReference type="EMBL" id="JAVDVX010000001">
    <property type="protein sequence ID" value="MDR7088768.1"/>
    <property type="molecule type" value="Genomic_DNA"/>
</dbReference>